<dbReference type="Pfam" id="PF00990">
    <property type="entry name" value="GGDEF"/>
    <property type="match status" value="1"/>
</dbReference>
<keyword evidence="11" id="KW-1185">Reference proteome</keyword>
<dbReference type="PANTHER" id="PTHR45138:SF9">
    <property type="entry name" value="DIGUANYLATE CYCLASE DGCM-RELATED"/>
    <property type="match status" value="1"/>
</dbReference>
<protein>
    <recommendedName>
        <fullName evidence="3">diguanylate cyclase</fullName>
        <ecNumber evidence="3">2.7.7.65</ecNumber>
    </recommendedName>
</protein>
<dbReference type="InterPro" id="IPR043128">
    <property type="entry name" value="Rev_trsase/Diguanyl_cyclase"/>
</dbReference>
<dbReference type="SMART" id="SM00267">
    <property type="entry name" value="GGDEF"/>
    <property type="match status" value="1"/>
</dbReference>
<evidence type="ECO:0000259" key="9">
    <source>
        <dbReference type="PROSITE" id="PS50887"/>
    </source>
</evidence>
<dbReference type="InterPro" id="IPR029787">
    <property type="entry name" value="Nucleotide_cyclase"/>
</dbReference>
<dbReference type="GO" id="GO:0052621">
    <property type="term" value="F:diguanylate cyclase activity"/>
    <property type="evidence" value="ECO:0007669"/>
    <property type="project" value="UniProtKB-EC"/>
</dbReference>
<evidence type="ECO:0000256" key="3">
    <source>
        <dbReference type="ARBA" id="ARBA00012528"/>
    </source>
</evidence>
<comment type="catalytic activity">
    <reaction evidence="8">
        <text>2 GTP = 3',3'-c-di-GMP + 2 diphosphate</text>
        <dbReference type="Rhea" id="RHEA:24898"/>
        <dbReference type="ChEBI" id="CHEBI:33019"/>
        <dbReference type="ChEBI" id="CHEBI:37565"/>
        <dbReference type="ChEBI" id="CHEBI:58805"/>
        <dbReference type="EC" id="2.7.7.65"/>
    </reaction>
</comment>
<sequence>MTSKSTVRKDLFKSSMLLTFLLIAVIGTFVSNALYEVGVNKAHEVLKQRNLALNYLLDGHFREISNFVLVVGQTEVVASASESGSEKNAELLRFYADVSNANERISYIYSGYENATMLINDYDPPENYDPTKRPWYTAAVASYPHISTGLPYQEATDNEWLIATSVAFKDDNENVIGVLSVDSSVAKILNILKQQTTSYQSDYSFVVNGDGDIIIHPDSDMLTKNITDLVGQKINPDQGYFDYELGKATTIGYTSTLNKTGWKLITVVNKFEIVNPIINDVVQNSAIAALFAIVLGLLQSNALSKRFSLPLTELQKRLTYIVEGCPESISAYRYPNNEVGTIAQEVEQLTTQEFYTKSVELKRLNDKTNQAYLLLAQKNDELKRLSYTDQLTALSNRHKMEIELQREYERYQRYCDPFSLIMIDIDAFKSVNDSYGHDTGDAVLRSIAERLKNHVRGLDIVSRWGGEEFLILCPQTKLNNAHHLANKLRQQVEEVRFDHVGRMTLSAGVSQIQPSDNLTHLLKRADKNLYQAKDQGKNRVVSS</sequence>
<evidence type="ECO:0000256" key="4">
    <source>
        <dbReference type="ARBA" id="ARBA00022475"/>
    </source>
</evidence>
<dbReference type="CDD" id="cd12912">
    <property type="entry name" value="PDC2_MCP_like"/>
    <property type="match status" value="1"/>
</dbReference>
<dbReference type="NCBIfam" id="TIGR00254">
    <property type="entry name" value="GGDEF"/>
    <property type="match status" value="1"/>
</dbReference>
<dbReference type="RefSeq" id="WP_119007900.1">
    <property type="nucleotide sequence ID" value="NZ_BJXK01000005.1"/>
</dbReference>
<dbReference type="Gene3D" id="3.30.70.270">
    <property type="match status" value="1"/>
</dbReference>
<keyword evidence="6" id="KW-1133">Transmembrane helix</keyword>
<comment type="caution">
    <text evidence="10">The sequence shown here is derived from an EMBL/GenBank/DDBJ whole genome shotgun (WGS) entry which is preliminary data.</text>
</comment>
<name>A0A511QQ32_9VIBR</name>
<organism evidence="10 11">
    <name type="scientific">Vibrio superstes NBRC 103154</name>
    <dbReference type="NCBI Taxonomy" id="1219062"/>
    <lineage>
        <taxon>Bacteria</taxon>
        <taxon>Pseudomonadati</taxon>
        <taxon>Pseudomonadota</taxon>
        <taxon>Gammaproteobacteria</taxon>
        <taxon>Vibrionales</taxon>
        <taxon>Vibrionaceae</taxon>
        <taxon>Vibrio</taxon>
    </lineage>
</organism>
<gene>
    <name evidence="10" type="ORF">VSU01S_16890</name>
</gene>
<dbReference type="PROSITE" id="PS50887">
    <property type="entry name" value="GGDEF"/>
    <property type="match status" value="1"/>
</dbReference>
<comment type="subcellular location">
    <subcellularLocation>
        <location evidence="2">Cell membrane</location>
        <topology evidence="2">Multi-pass membrane protein</topology>
    </subcellularLocation>
</comment>
<evidence type="ECO:0000256" key="7">
    <source>
        <dbReference type="ARBA" id="ARBA00023136"/>
    </source>
</evidence>
<evidence type="ECO:0000256" key="8">
    <source>
        <dbReference type="ARBA" id="ARBA00034247"/>
    </source>
</evidence>
<dbReference type="InterPro" id="IPR050469">
    <property type="entry name" value="Diguanylate_Cyclase"/>
</dbReference>
<evidence type="ECO:0000256" key="2">
    <source>
        <dbReference type="ARBA" id="ARBA00004651"/>
    </source>
</evidence>
<dbReference type="InterPro" id="IPR000160">
    <property type="entry name" value="GGDEF_dom"/>
</dbReference>
<dbReference type="Proteomes" id="UP000321113">
    <property type="component" value="Unassembled WGS sequence"/>
</dbReference>
<dbReference type="PANTHER" id="PTHR45138">
    <property type="entry name" value="REGULATORY COMPONENTS OF SENSORY TRANSDUCTION SYSTEM"/>
    <property type="match status" value="1"/>
</dbReference>
<reference evidence="10 11" key="1">
    <citation type="submission" date="2019-07" db="EMBL/GenBank/DDBJ databases">
        <title>Whole genome shotgun sequence of Vibrio superstes NBRC 103154.</title>
        <authorList>
            <person name="Hosoyama A."/>
            <person name="Uohara A."/>
            <person name="Ohji S."/>
            <person name="Ichikawa N."/>
        </authorList>
    </citation>
    <scope>NUCLEOTIDE SEQUENCE [LARGE SCALE GENOMIC DNA]</scope>
    <source>
        <strain evidence="10 11">NBRC 103154</strain>
    </source>
</reference>
<dbReference type="EC" id="2.7.7.65" evidence="3"/>
<keyword evidence="4" id="KW-1003">Cell membrane</keyword>
<keyword evidence="7" id="KW-0472">Membrane</keyword>
<dbReference type="AlphaFoldDB" id="A0A511QQ32"/>
<dbReference type="InterPro" id="IPR033479">
    <property type="entry name" value="dCache_1"/>
</dbReference>
<dbReference type="EMBL" id="BJXK01000005">
    <property type="protein sequence ID" value="GEM79444.1"/>
    <property type="molecule type" value="Genomic_DNA"/>
</dbReference>
<evidence type="ECO:0000313" key="10">
    <source>
        <dbReference type="EMBL" id="GEM79444.1"/>
    </source>
</evidence>
<keyword evidence="5" id="KW-0812">Transmembrane</keyword>
<comment type="cofactor">
    <cofactor evidence="1">
        <name>Mg(2+)</name>
        <dbReference type="ChEBI" id="CHEBI:18420"/>
    </cofactor>
</comment>
<dbReference type="OrthoDB" id="9770795at2"/>
<evidence type="ECO:0000313" key="11">
    <source>
        <dbReference type="Proteomes" id="UP000321113"/>
    </source>
</evidence>
<dbReference type="FunFam" id="3.30.70.270:FF:000001">
    <property type="entry name" value="Diguanylate cyclase domain protein"/>
    <property type="match status" value="1"/>
</dbReference>
<dbReference type="Pfam" id="PF02743">
    <property type="entry name" value="dCache_1"/>
    <property type="match status" value="1"/>
</dbReference>
<evidence type="ECO:0000256" key="1">
    <source>
        <dbReference type="ARBA" id="ARBA00001946"/>
    </source>
</evidence>
<dbReference type="SUPFAM" id="SSF55073">
    <property type="entry name" value="Nucleotide cyclase"/>
    <property type="match status" value="1"/>
</dbReference>
<evidence type="ECO:0000256" key="5">
    <source>
        <dbReference type="ARBA" id="ARBA00022692"/>
    </source>
</evidence>
<dbReference type="CDD" id="cd01949">
    <property type="entry name" value="GGDEF"/>
    <property type="match status" value="1"/>
</dbReference>
<evidence type="ECO:0000256" key="6">
    <source>
        <dbReference type="ARBA" id="ARBA00022989"/>
    </source>
</evidence>
<feature type="domain" description="GGDEF" evidence="9">
    <location>
        <begin position="416"/>
        <end position="543"/>
    </location>
</feature>
<dbReference type="Gene3D" id="3.30.450.20">
    <property type="entry name" value="PAS domain"/>
    <property type="match status" value="2"/>
</dbReference>
<accession>A0A511QQ32</accession>
<dbReference type="GO" id="GO:0005886">
    <property type="term" value="C:plasma membrane"/>
    <property type="evidence" value="ECO:0007669"/>
    <property type="project" value="UniProtKB-SubCell"/>
</dbReference>
<proteinExistence type="predicted"/>